<evidence type="ECO:0000313" key="3">
    <source>
        <dbReference type="Proteomes" id="UP000272241"/>
    </source>
</evidence>
<sequence>MFWYKCASDSEPELLVVVCINYKGLLLRAATVGIACLTGFTLMGAVVSLLSAPNGMKPDRWSSLSLEFHCSPSPGLRKADVAG</sequence>
<gene>
    <name evidence="2" type="ORF">ALP15_02635</name>
</gene>
<dbReference type="AlphaFoldDB" id="A0A3M6A8E7"/>
<proteinExistence type="predicted"/>
<accession>A0A3M6A8E7</accession>
<keyword evidence="1" id="KW-1133">Transmembrane helix</keyword>
<evidence type="ECO:0000256" key="1">
    <source>
        <dbReference type="SAM" id="Phobius"/>
    </source>
</evidence>
<dbReference type="EMBL" id="RBUO01000279">
    <property type="protein sequence ID" value="RMV15579.1"/>
    <property type="molecule type" value="Genomic_DNA"/>
</dbReference>
<keyword evidence="1" id="KW-0472">Membrane</keyword>
<name>A0A3M6A8E7_PSESS</name>
<reference evidence="2 3" key="1">
    <citation type="submission" date="2018-08" db="EMBL/GenBank/DDBJ databases">
        <title>Recombination of ecologically and evolutionarily significant loci maintains genetic cohesion in the Pseudomonas syringae species complex.</title>
        <authorList>
            <person name="Dillon M."/>
            <person name="Thakur S."/>
            <person name="Almeida R.N.D."/>
            <person name="Weir B.S."/>
            <person name="Guttman D.S."/>
        </authorList>
    </citation>
    <scope>NUCLEOTIDE SEQUENCE [LARGE SCALE GENOMIC DNA]</scope>
    <source>
        <strain evidence="2 3">ICMP 11895</strain>
    </source>
</reference>
<protein>
    <submittedName>
        <fullName evidence="2">Uncharacterized protein</fullName>
    </submittedName>
</protein>
<evidence type="ECO:0000313" key="2">
    <source>
        <dbReference type="EMBL" id="RMV15579.1"/>
    </source>
</evidence>
<feature type="transmembrane region" description="Helical" evidence="1">
    <location>
        <begin position="25"/>
        <end position="50"/>
    </location>
</feature>
<keyword evidence="1" id="KW-0812">Transmembrane</keyword>
<dbReference type="Proteomes" id="UP000272241">
    <property type="component" value="Unassembled WGS sequence"/>
</dbReference>
<comment type="caution">
    <text evidence="2">The sequence shown here is derived from an EMBL/GenBank/DDBJ whole genome shotgun (WGS) entry which is preliminary data.</text>
</comment>
<organism evidence="2 3">
    <name type="scientific">Pseudomonas savastanoi</name>
    <name type="common">Pseudomonas syringae pv. savastanoi</name>
    <dbReference type="NCBI Taxonomy" id="29438"/>
    <lineage>
        <taxon>Bacteria</taxon>
        <taxon>Pseudomonadati</taxon>
        <taxon>Pseudomonadota</taxon>
        <taxon>Gammaproteobacteria</taxon>
        <taxon>Pseudomonadales</taxon>
        <taxon>Pseudomonadaceae</taxon>
        <taxon>Pseudomonas</taxon>
    </lineage>
</organism>